<dbReference type="InterPro" id="IPR054612">
    <property type="entry name" value="Phage_capsid-like_C"/>
</dbReference>
<dbReference type="OrthoDB" id="9786516at2"/>
<name>A0A2T7UQK8_9RHOB</name>
<accession>A0A2T7UQK8</accession>
<evidence type="ECO:0000313" key="4">
    <source>
        <dbReference type="Proteomes" id="UP000244810"/>
    </source>
</evidence>
<reference evidence="3 4" key="1">
    <citation type="journal article" date="2011" name="Syst. Appl. Microbiol.">
        <title>Defluviimonas denitrificans gen. nov., sp. nov., and Pararhodobacter aggregans gen. nov., sp. nov., non-phototrophic Rhodobacteraceae from the biofilter of a marine aquaculture.</title>
        <authorList>
            <person name="Foesel B.U."/>
            <person name="Drake H.L."/>
            <person name="Schramm A."/>
        </authorList>
    </citation>
    <scope>NUCLEOTIDE SEQUENCE [LARGE SCALE GENOMIC DNA]</scope>
    <source>
        <strain evidence="3 4">D1-19</strain>
    </source>
</reference>
<evidence type="ECO:0000256" key="1">
    <source>
        <dbReference type="ARBA" id="ARBA00004328"/>
    </source>
</evidence>
<organism evidence="3 4">
    <name type="scientific">Pararhodobacter aggregans</name>
    <dbReference type="NCBI Taxonomy" id="404875"/>
    <lineage>
        <taxon>Bacteria</taxon>
        <taxon>Pseudomonadati</taxon>
        <taxon>Pseudomonadota</taxon>
        <taxon>Alphaproteobacteria</taxon>
        <taxon>Rhodobacterales</taxon>
        <taxon>Paracoccaceae</taxon>
        <taxon>Pararhodobacter</taxon>
    </lineage>
</organism>
<evidence type="ECO:0000313" key="3">
    <source>
        <dbReference type="EMBL" id="PVE47025.1"/>
    </source>
</evidence>
<dbReference type="InterPro" id="IPR024455">
    <property type="entry name" value="Phage_capsid"/>
</dbReference>
<comment type="caution">
    <text evidence="3">The sequence shown here is derived from an EMBL/GenBank/DDBJ whole genome shotgun (WGS) entry which is preliminary data.</text>
</comment>
<dbReference type="Proteomes" id="UP000244810">
    <property type="component" value="Unassembled WGS sequence"/>
</dbReference>
<dbReference type="SUPFAM" id="SSF56563">
    <property type="entry name" value="Major capsid protein gp5"/>
    <property type="match status" value="1"/>
</dbReference>
<dbReference type="EMBL" id="QDDR01000006">
    <property type="protein sequence ID" value="PVE47025.1"/>
    <property type="molecule type" value="Genomic_DNA"/>
</dbReference>
<feature type="domain" description="Phage capsid-like C-terminal" evidence="2">
    <location>
        <begin position="115"/>
        <end position="384"/>
    </location>
</feature>
<proteinExistence type="predicted"/>
<evidence type="ECO:0000259" key="2">
    <source>
        <dbReference type="Pfam" id="PF05065"/>
    </source>
</evidence>
<sequence>MKHLSKSALLGAAMIMERKGDDEPEALVTKAIEDLTKAVETRMAEAEKKADPAPLIARLDKLETKLNRLNPGEGETEKKAEATAERKAFAAYLRLGDAIPETDRKALNQSSDPQGGYLAPAELSSEVIRDLVEFSPIRSVASVRGTGAPSTIYPTRGDLTNARWVGEAQGRTGSDITFGQKEVAVKELATFVDISNRLLADAPQAEAEVRAALAEDFGKKEATAFVWGEGALEPEGFMRNAEIQHTLNGHATNLSADQLITLLYALPATYRNRGAWAMNGTTLGVIRKLKDGQGNFLWQPSYQAGQPETILGRPVVEMVDMPDVAADAFPIIYGDWQAYRILDRIGLDVLVDPYTQRTNGLTRIHANRRVGGGVLQAARFRKLKMATS</sequence>
<gene>
    <name evidence="3" type="ORF">DDE23_12260</name>
</gene>
<dbReference type="Gene3D" id="3.30.2400.10">
    <property type="entry name" value="Major capsid protein gp5"/>
    <property type="match status" value="1"/>
</dbReference>
<dbReference type="Gene3D" id="3.30.2320.10">
    <property type="entry name" value="hypothetical protein PF0899 domain"/>
    <property type="match status" value="1"/>
</dbReference>
<keyword evidence="4" id="KW-1185">Reference proteome</keyword>
<protein>
    <submittedName>
        <fullName evidence="3">Phage major capsid protein</fullName>
    </submittedName>
</protein>
<dbReference type="NCBIfam" id="TIGR01554">
    <property type="entry name" value="major_cap_HK97"/>
    <property type="match status" value="1"/>
</dbReference>
<dbReference type="AlphaFoldDB" id="A0A2T7UQK8"/>
<dbReference type="RefSeq" id="WP_107752037.1">
    <property type="nucleotide sequence ID" value="NZ_QBKF01000006.1"/>
</dbReference>
<dbReference type="Pfam" id="PF05065">
    <property type="entry name" value="Phage_capsid"/>
    <property type="match status" value="1"/>
</dbReference>
<comment type="subcellular location">
    <subcellularLocation>
        <location evidence="1">Virion</location>
    </subcellularLocation>
</comment>